<feature type="compositionally biased region" description="Basic and acidic residues" evidence="1">
    <location>
        <begin position="690"/>
        <end position="702"/>
    </location>
</feature>
<feature type="compositionally biased region" description="Acidic residues" evidence="1">
    <location>
        <begin position="771"/>
        <end position="804"/>
    </location>
</feature>
<organism evidence="2 3">
    <name type="scientific">Podospora pseudocomata</name>
    <dbReference type="NCBI Taxonomy" id="2093779"/>
    <lineage>
        <taxon>Eukaryota</taxon>
        <taxon>Fungi</taxon>
        <taxon>Dikarya</taxon>
        <taxon>Ascomycota</taxon>
        <taxon>Pezizomycotina</taxon>
        <taxon>Sordariomycetes</taxon>
        <taxon>Sordariomycetidae</taxon>
        <taxon>Sordariales</taxon>
        <taxon>Podosporaceae</taxon>
        <taxon>Podospora</taxon>
    </lineage>
</organism>
<comment type="caution">
    <text evidence="2">The sequence shown here is derived from an EMBL/GenBank/DDBJ whole genome shotgun (WGS) entry which is preliminary data.</text>
</comment>
<dbReference type="Proteomes" id="UP001323405">
    <property type="component" value="Unassembled WGS sequence"/>
</dbReference>
<protein>
    <recommendedName>
        <fullName evidence="4">F-box protein</fullName>
    </recommendedName>
</protein>
<evidence type="ECO:0000256" key="1">
    <source>
        <dbReference type="SAM" id="MobiDB-lite"/>
    </source>
</evidence>
<evidence type="ECO:0008006" key="4">
    <source>
        <dbReference type="Google" id="ProtNLM"/>
    </source>
</evidence>
<dbReference type="GeneID" id="87912161"/>
<evidence type="ECO:0000313" key="2">
    <source>
        <dbReference type="EMBL" id="KAK4651368.1"/>
    </source>
</evidence>
<feature type="compositionally biased region" description="Low complexity" evidence="1">
    <location>
        <begin position="53"/>
        <end position="94"/>
    </location>
</feature>
<accession>A0ABR0G6J9</accession>
<gene>
    <name evidence="2" type="ORF">QC762_605640</name>
</gene>
<feature type="region of interest" description="Disordered" evidence="1">
    <location>
        <begin position="1"/>
        <end position="185"/>
    </location>
</feature>
<name>A0ABR0G6J9_9PEZI</name>
<feature type="compositionally biased region" description="Basic residues" evidence="1">
    <location>
        <begin position="117"/>
        <end position="128"/>
    </location>
</feature>
<dbReference type="EMBL" id="JAFFHA010000008">
    <property type="protein sequence ID" value="KAK4651368.1"/>
    <property type="molecule type" value="Genomic_DNA"/>
</dbReference>
<dbReference type="RefSeq" id="XP_062740343.1">
    <property type="nucleotide sequence ID" value="XM_062892254.1"/>
</dbReference>
<feature type="region of interest" description="Disordered" evidence="1">
    <location>
        <begin position="652"/>
        <end position="740"/>
    </location>
</feature>
<feature type="compositionally biased region" description="Basic residues" evidence="1">
    <location>
        <begin position="164"/>
        <end position="174"/>
    </location>
</feature>
<dbReference type="Gene3D" id="3.80.10.10">
    <property type="entry name" value="Ribonuclease Inhibitor"/>
    <property type="match status" value="1"/>
</dbReference>
<keyword evidence="3" id="KW-1185">Reference proteome</keyword>
<sequence>MKTRNGGVVVSHTPGSATSPVLRRSLRPRTPRQDAGVQGGASSGGEANDPHVSLSSRVTRSSASSFSSTTSTNGHRVIQSPQQQQQQLITTSLPFRTPVGSHGKRAVSPGALSAGTARRRSKRTRHRSGFYNDESEGDPEDDGHGSFTTTLGVGAERTGSPRRSSARSVKRRKQTTPTRQTLRAGQLVLKPPKTATTTPDAVAESRPQEVFIPNWVSLPWFFWEQVFQDASSSLEDSHRAKWLLAASTICRALEEPAITALYRRPPLASRGMAHGLVSLLAKDPSTTLFAYRTKIRRLSIDVNEIASKLHRGEPLDFTQLLRHLPELKALELYHWKDDPVMRDMGSNLRWRYPRQLFQGLESSGARLVEWRWNRRFTEHAFDWGEIKKIHEKELSSVKKVTLLNYQLPSLEATSRDDEAEVLERDNVFVKNMADAINALSQLEHVGFEYSNAVDDRILPMLPRNLRGLDLINCCEVTDEDLASFLLTHGNRLESLTLRHNRALSLSWLTILGKACPRLKWVVMDYKIVAQIELGYRNVDATCGVLERFESAPVWPETLVGIELKDFKHWTAEAAEVFFRSLVDCAGGLSRLREIDLKVMLDVPYQQRSDFRDRWSNTLRKVFLRDDFDEDTGITSLRAAPAAAVGGEVVEPPLSVAKKTKKRGVDSPSRRSSRIREQYSNPSSRASSVGRDLRGGRVAEKKGFGFSYAEPETDGEDIMGEDDDDDMEVDDEEKEEEKEEELYYRQGMCNRVEVVLDNGKPVAMPYSMNDFVDVDEGGSGEGDDDSDEDWDGGEGGEGEDEGYAW</sequence>
<feature type="compositionally biased region" description="Polar residues" evidence="1">
    <location>
        <begin position="677"/>
        <end position="686"/>
    </location>
</feature>
<feature type="region of interest" description="Disordered" evidence="1">
    <location>
        <begin position="768"/>
        <end position="804"/>
    </location>
</feature>
<reference evidence="2 3" key="1">
    <citation type="journal article" date="2023" name="bioRxiv">
        <title>High-quality genome assemblies of four members of thePodospora anserinaspecies complex.</title>
        <authorList>
            <person name="Ament-Velasquez S.L."/>
            <person name="Vogan A.A."/>
            <person name="Wallerman O."/>
            <person name="Hartmann F."/>
            <person name="Gautier V."/>
            <person name="Silar P."/>
            <person name="Giraud T."/>
            <person name="Johannesson H."/>
        </authorList>
    </citation>
    <scope>NUCLEOTIDE SEQUENCE [LARGE SCALE GENOMIC DNA]</scope>
    <source>
        <strain evidence="2 3">CBS 415.72m</strain>
    </source>
</reference>
<dbReference type="InterPro" id="IPR032675">
    <property type="entry name" value="LRR_dom_sf"/>
</dbReference>
<proteinExistence type="predicted"/>
<feature type="compositionally biased region" description="Acidic residues" evidence="1">
    <location>
        <begin position="710"/>
        <end position="739"/>
    </location>
</feature>
<feature type="compositionally biased region" description="Low complexity" evidence="1">
    <location>
        <begin position="175"/>
        <end position="185"/>
    </location>
</feature>
<dbReference type="SUPFAM" id="SSF52047">
    <property type="entry name" value="RNI-like"/>
    <property type="match status" value="1"/>
</dbReference>
<feature type="compositionally biased region" description="Basic and acidic residues" evidence="1">
    <location>
        <begin position="662"/>
        <end position="676"/>
    </location>
</feature>
<evidence type="ECO:0000313" key="3">
    <source>
        <dbReference type="Proteomes" id="UP001323405"/>
    </source>
</evidence>